<keyword evidence="1" id="KW-0378">Hydrolase</keyword>
<dbReference type="KEGG" id="wco:G7084_05430"/>
<dbReference type="InterPro" id="IPR001087">
    <property type="entry name" value="GDSL"/>
</dbReference>
<dbReference type="Pfam" id="PF00657">
    <property type="entry name" value="Lipase_GDSL"/>
    <property type="match status" value="1"/>
</dbReference>
<evidence type="ECO:0000313" key="1">
    <source>
        <dbReference type="EMBL" id="QIL50802.1"/>
    </source>
</evidence>
<dbReference type="Gene3D" id="3.40.50.1110">
    <property type="entry name" value="SGNH hydrolase"/>
    <property type="match status" value="1"/>
</dbReference>
<sequence length="387" mass="45929">MFLFKREKKEYNNWKNKRVVVFGDSIVAGQKLVREETPYRDIVYAKLASYRLGADKFDNFAETGTGQFKGQHNLDNHTGWVHDFGGVIRHYHKDISIADVGLIAYGNNDWKQLTADGNTHSLMDVEEKLRENINLIKKYNPYIDLIGVLETMAFRNHKSAWYLKGPNGFDYSQMLNSYISVFNEMDVPIFDLRDYNIGNSIEDYVDDRDHFTEIKHRDIAIQFEKFIRGGKKSFYSKYYRVIKIIDVKNEINSSNIVDIEKGIYDYNKKKDLIEIIKFDKNENIKKSENNVKFINIYEQAEISRRHDLILEYQFELKRKNKVVKKNGKYVFLQNLDCSWNKVPEIDFFDSWLRKYVSTKDEVYVLKEKKMSKIDIVNFNFKNIFINN</sequence>
<dbReference type="EMBL" id="CP049888">
    <property type="protein sequence ID" value="QIL50802.1"/>
    <property type="molecule type" value="Genomic_DNA"/>
</dbReference>
<organism evidence="1 2">
    <name type="scientific">Weissella coleopterorum</name>
    <dbReference type="NCBI Taxonomy" id="2714949"/>
    <lineage>
        <taxon>Bacteria</taxon>
        <taxon>Bacillati</taxon>
        <taxon>Bacillota</taxon>
        <taxon>Bacilli</taxon>
        <taxon>Lactobacillales</taxon>
        <taxon>Lactobacillaceae</taxon>
        <taxon>Weissella</taxon>
    </lineage>
</organism>
<dbReference type="Proteomes" id="UP000500741">
    <property type="component" value="Chromosome"/>
</dbReference>
<dbReference type="RefSeq" id="WP_166010758.1">
    <property type="nucleotide sequence ID" value="NZ_CP049888.1"/>
</dbReference>
<proteinExistence type="predicted"/>
<dbReference type="SUPFAM" id="SSF52266">
    <property type="entry name" value="SGNH hydrolase"/>
    <property type="match status" value="1"/>
</dbReference>
<gene>
    <name evidence="1" type="ORF">G7084_05430</name>
</gene>
<accession>A0A6G8B0Q7</accession>
<evidence type="ECO:0000313" key="2">
    <source>
        <dbReference type="Proteomes" id="UP000500741"/>
    </source>
</evidence>
<dbReference type="AlphaFoldDB" id="A0A6G8B0Q7"/>
<protein>
    <submittedName>
        <fullName evidence="1">SGNH/GDSL hydrolase family protein</fullName>
    </submittedName>
</protein>
<dbReference type="CDD" id="cd00229">
    <property type="entry name" value="SGNH_hydrolase"/>
    <property type="match status" value="1"/>
</dbReference>
<dbReference type="GO" id="GO:0016788">
    <property type="term" value="F:hydrolase activity, acting on ester bonds"/>
    <property type="evidence" value="ECO:0007669"/>
    <property type="project" value="InterPro"/>
</dbReference>
<name>A0A6G8B0Q7_9LACO</name>
<keyword evidence="2" id="KW-1185">Reference proteome</keyword>
<reference evidence="1 2" key="1">
    <citation type="submission" date="2020-03" db="EMBL/GenBank/DDBJ databases">
        <title>Weissella sp. nov., isolated from Cybister lewisianus.</title>
        <authorList>
            <person name="Hyun D.-W."/>
            <person name="Bae J.-W."/>
        </authorList>
    </citation>
    <scope>NUCLEOTIDE SEQUENCE [LARGE SCALE GENOMIC DNA]</scope>
    <source>
        <strain evidence="1 2">HDW19</strain>
    </source>
</reference>
<dbReference type="InterPro" id="IPR036514">
    <property type="entry name" value="SGNH_hydro_sf"/>
</dbReference>